<dbReference type="OrthoDB" id="3565420at2"/>
<feature type="transmembrane region" description="Helical" evidence="5">
    <location>
        <begin position="240"/>
        <end position="259"/>
    </location>
</feature>
<evidence type="ECO:0000256" key="5">
    <source>
        <dbReference type="SAM" id="Phobius"/>
    </source>
</evidence>
<evidence type="ECO:0000256" key="3">
    <source>
        <dbReference type="ARBA" id="ARBA00022989"/>
    </source>
</evidence>
<feature type="transmembrane region" description="Helical" evidence="5">
    <location>
        <begin position="216"/>
        <end position="233"/>
    </location>
</feature>
<feature type="transmembrane region" description="Helical" evidence="5">
    <location>
        <begin position="287"/>
        <end position="305"/>
    </location>
</feature>
<feature type="transmembrane region" description="Helical" evidence="5">
    <location>
        <begin position="265"/>
        <end position="280"/>
    </location>
</feature>
<accession>A0A1W9YWX1</accession>
<keyword evidence="2 5" id="KW-0812">Transmembrane</keyword>
<dbReference type="AlphaFoldDB" id="A0A1W9YWX1"/>
<dbReference type="InterPro" id="IPR007016">
    <property type="entry name" value="O-antigen_ligase-rel_domated"/>
</dbReference>
<sequence>MKAALWFGIVAAMAAVLLVGSKSGFLLAAGIAALAVGLCVLISPVFAAILLLVTMFMRLPIRSEIALPVELFLLVFAALVAATVLWMDRTPGRVRGLGPIEWAMAAYLACNVYSMLAAHEYPAGDPLLGVDLPIPRFIVIAVGIPFALYVIGRYVVDSTSAVRAVLWAVLGTATYSAAVSIMPAVGLSDLVWPRYIVTEIRPSWAGRAVGVFNQPVVNGMVLALGFAIAMVLLSRRSDPGWQRCAALAVAVASGCGLYLTHTRAVWLAGVAVLIIGAALAKGYRKGFVAILVMLGATVAVNWSTFTSADRTAGGVASDVELESRLNDMQTALWAFAQRPIEGWGIGRFQSVNTIHHQQWASDVPWASGFGEVSHQNELAILAELGIIGLTAWIAVLALIAHRLWQAYRTLPDQELCGKPLVVIAMMALAIMLCAGITVDLRYFDFSTATIFLLLGVAVGWSDRHNTASVPNGDAQTVRDRQLEVVR</sequence>
<name>A0A1W9YWX1_MYCBA</name>
<dbReference type="PANTHER" id="PTHR37422:SF23">
    <property type="entry name" value="TEICHURONIC ACID BIOSYNTHESIS PROTEIN TUAE"/>
    <property type="match status" value="1"/>
</dbReference>
<feature type="transmembrane region" description="Helical" evidence="5">
    <location>
        <begin position="378"/>
        <end position="399"/>
    </location>
</feature>
<keyword evidence="3 5" id="KW-1133">Transmembrane helix</keyword>
<dbReference type="Proteomes" id="UP000192366">
    <property type="component" value="Unassembled WGS sequence"/>
</dbReference>
<gene>
    <name evidence="7" type="ORF">BST17_12680</name>
</gene>
<feature type="transmembrane region" description="Helical" evidence="5">
    <location>
        <begin position="65"/>
        <end position="87"/>
    </location>
</feature>
<feature type="transmembrane region" description="Helical" evidence="5">
    <location>
        <begin position="420"/>
        <end position="437"/>
    </location>
</feature>
<protein>
    <recommendedName>
        <fullName evidence="6">O-antigen ligase-related domain-containing protein</fullName>
    </recommendedName>
</protein>
<comment type="subcellular location">
    <subcellularLocation>
        <location evidence="1">Membrane</location>
        <topology evidence="1">Multi-pass membrane protein</topology>
    </subcellularLocation>
</comment>
<organism evidence="7 8">
    <name type="scientific">Mycolicibacterium bacteremicum</name>
    <name type="common">Mycobacterium bacteremicum</name>
    <dbReference type="NCBI Taxonomy" id="564198"/>
    <lineage>
        <taxon>Bacteria</taxon>
        <taxon>Bacillati</taxon>
        <taxon>Actinomycetota</taxon>
        <taxon>Actinomycetes</taxon>
        <taxon>Mycobacteriales</taxon>
        <taxon>Mycobacteriaceae</taxon>
        <taxon>Mycolicibacterium</taxon>
    </lineage>
</organism>
<dbReference type="GO" id="GO:0016020">
    <property type="term" value="C:membrane"/>
    <property type="evidence" value="ECO:0007669"/>
    <property type="project" value="UniProtKB-SubCell"/>
</dbReference>
<evidence type="ECO:0000313" key="8">
    <source>
        <dbReference type="Proteomes" id="UP000192366"/>
    </source>
</evidence>
<dbReference type="RefSeq" id="WP_083058354.1">
    <property type="nucleotide sequence ID" value="NZ_JACKVM010000016.1"/>
</dbReference>
<evidence type="ECO:0000259" key="6">
    <source>
        <dbReference type="Pfam" id="PF04932"/>
    </source>
</evidence>
<feature type="domain" description="O-antigen ligase-related" evidence="6">
    <location>
        <begin position="249"/>
        <end position="393"/>
    </location>
</feature>
<keyword evidence="4 5" id="KW-0472">Membrane</keyword>
<dbReference type="Pfam" id="PF04932">
    <property type="entry name" value="Wzy_C"/>
    <property type="match status" value="1"/>
</dbReference>
<evidence type="ECO:0000256" key="2">
    <source>
        <dbReference type="ARBA" id="ARBA00022692"/>
    </source>
</evidence>
<evidence type="ECO:0000256" key="4">
    <source>
        <dbReference type="ARBA" id="ARBA00023136"/>
    </source>
</evidence>
<keyword evidence="8" id="KW-1185">Reference proteome</keyword>
<evidence type="ECO:0000313" key="7">
    <source>
        <dbReference type="EMBL" id="ORA04561.1"/>
    </source>
</evidence>
<dbReference type="EMBL" id="MVHJ01000009">
    <property type="protein sequence ID" value="ORA04561.1"/>
    <property type="molecule type" value="Genomic_DNA"/>
</dbReference>
<comment type="caution">
    <text evidence="7">The sequence shown here is derived from an EMBL/GenBank/DDBJ whole genome shotgun (WGS) entry which is preliminary data.</text>
</comment>
<dbReference type="STRING" id="564198.BST17_12680"/>
<feature type="transmembrane region" description="Helical" evidence="5">
    <location>
        <begin position="134"/>
        <end position="152"/>
    </location>
</feature>
<feature type="transmembrane region" description="Helical" evidence="5">
    <location>
        <begin position="164"/>
        <end position="185"/>
    </location>
</feature>
<dbReference type="PANTHER" id="PTHR37422">
    <property type="entry name" value="TEICHURONIC ACID BIOSYNTHESIS PROTEIN TUAE"/>
    <property type="match status" value="1"/>
</dbReference>
<feature type="transmembrane region" description="Helical" evidence="5">
    <location>
        <begin position="443"/>
        <end position="460"/>
    </location>
</feature>
<reference evidence="7 8" key="1">
    <citation type="submission" date="2017-02" db="EMBL/GenBank/DDBJ databases">
        <title>The new phylogeny of genus Mycobacterium.</title>
        <authorList>
            <person name="Tortoli E."/>
            <person name="Trovato A."/>
            <person name="Cirillo D.M."/>
        </authorList>
    </citation>
    <scope>NUCLEOTIDE SEQUENCE [LARGE SCALE GENOMIC DNA]</scope>
    <source>
        <strain evidence="7 8">DSM 45578</strain>
    </source>
</reference>
<evidence type="ECO:0000256" key="1">
    <source>
        <dbReference type="ARBA" id="ARBA00004141"/>
    </source>
</evidence>
<proteinExistence type="predicted"/>
<dbReference type="InterPro" id="IPR051533">
    <property type="entry name" value="WaaL-like"/>
</dbReference>
<feature type="transmembrane region" description="Helical" evidence="5">
    <location>
        <begin position="24"/>
        <end position="53"/>
    </location>
</feature>